<organism evidence="1">
    <name type="scientific">Ananas comosus var. bracteatus</name>
    <name type="common">red pineapple</name>
    <dbReference type="NCBI Taxonomy" id="296719"/>
    <lineage>
        <taxon>Eukaryota</taxon>
        <taxon>Viridiplantae</taxon>
        <taxon>Streptophyta</taxon>
        <taxon>Embryophyta</taxon>
        <taxon>Tracheophyta</taxon>
        <taxon>Spermatophyta</taxon>
        <taxon>Magnoliopsida</taxon>
        <taxon>Liliopsida</taxon>
        <taxon>Poales</taxon>
        <taxon>Bromeliaceae</taxon>
        <taxon>Bromelioideae</taxon>
        <taxon>Ananas</taxon>
    </lineage>
</organism>
<name>A0A6V7PFK9_ANACO</name>
<dbReference type="AlphaFoldDB" id="A0A6V7PFK9"/>
<dbReference type="EMBL" id="LR862130">
    <property type="protein sequence ID" value="CAD1829647.1"/>
    <property type="molecule type" value="Genomic_DNA"/>
</dbReference>
<reference evidence="1" key="1">
    <citation type="submission" date="2020-07" db="EMBL/GenBank/DDBJ databases">
        <authorList>
            <person name="Lin J."/>
        </authorList>
    </citation>
    <scope>NUCLEOTIDE SEQUENCE</scope>
</reference>
<proteinExistence type="predicted"/>
<dbReference type="SUPFAM" id="SSF53223">
    <property type="entry name" value="Aminoacid dehydrogenase-like, N-terminal domain"/>
    <property type="match status" value="1"/>
</dbReference>
<protein>
    <submittedName>
        <fullName evidence="1">Uncharacterized protein</fullName>
    </submittedName>
</protein>
<gene>
    <name evidence="1" type="ORF">CB5_LOCUS12858</name>
</gene>
<dbReference type="InterPro" id="IPR046346">
    <property type="entry name" value="Aminoacid_DH-like_N_sf"/>
</dbReference>
<evidence type="ECO:0000313" key="1">
    <source>
        <dbReference type="EMBL" id="CAD1829647.1"/>
    </source>
</evidence>
<sequence>MDPSWVPPLYTWTQGSFDPCYPHRFDPLLSSHRFDFCYPAASISATPPLRPLRALAASIPTTPAESSAAVKRNHGTPPFDSCAKMPLPFASSTATADVNPTIASRPLIHSGAGPLNTSTSKNLVLTWSATLKNALSPYKLGGGGGGSNVDPKGKSESEVLFIQVELLSDKCSSLFLNKVTYSLNLDCARRFDPCYPRLFDSVYYSFRRFDPVALCRFDPVDWPQQEAKKTDIDHLWEIGHKPSTGG</sequence>
<accession>A0A6V7PFK9</accession>